<accession>A0A1B1A5V8</accession>
<dbReference type="Gene3D" id="3.90.1200.10">
    <property type="match status" value="1"/>
</dbReference>
<dbReference type="Proteomes" id="UP000013243">
    <property type="component" value="Chromosome"/>
</dbReference>
<evidence type="ECO:0000259" key="1">
    <source>
        <dbReference type="Pfam" id="PF01636"/>
    </source>
</evidence>
<dbReference type="Pfam" id="PF01636">
    <property type="entry name" value="APH"/>
    <property type="match status" value="1"/>
</dbReference>
<dbReference type="EMBL" id="CP015230">
    <property type="protein sequence ID" value="ANP41980.1"/>
    <property type="molecule type" value="Genomic_DNA"/>
</dbReference>
<evidence type="ECO:0000313" key="3">
    <source>
        <dbReference type="Proteomes" id="UP000013243"/>
    </source>
</evidence>
<reference evidence="2 3" key="1">
    <citation type="journal article" date="2016" name="ISME J.">
        <title>Global occurrence and heterogeneity of the Roseobacter-clade species Ruegeria mobilis.</title>
        <authorList>
            <person name="Sonnenschein E."/>
            <person name="Gram L."/>
        </authorList>
    </citation>
    <scope>NUCLEOTIDE SEQUENCE [LARGE SCALE GENOMIC DNA]</scope>
    <source>
        <strain evidence="2 3">F1926</strain>
    </source>
</reference>
<dbReference type="GO" id="GO:0016740">
    <property type="term" value="F:transferase activity"/>
    <property type="evidence" value="ECO:0007669"/>
    <property type="project" value="UniProtKB-KW"/>
</dbReference>
<proteinExistence type="predicted"/>
<dbReference type="KEGG" id="rmb:K529_014480"/>
<dbReference type="InterPro" id="IPR011009">
    <property type="entry name" value="Kinase-like_dom_sf"/>
</dbReference>
<dbReference type="AlphaFoldDB" id="A0A1B1A5V8"/>
<dbReference type="STRING" id="1265309.K529_014480"/>
<dbReference type="GeneID" id="28251064"/>
<dbReference type="Gene3D" id="3.30.200.20">
    <property type="entry name" value="Phosphorylase Kinase, domain 1"/>
    <property type="match status" value="1"/>
</dbReference>
<dbReference type="OrthoDB" id="9809275at2"/>
<gene>
    <name evidence="2" type="ORF">K529_014480</name>
</gene>
<evidence type="ECO:0000313" key="2">
    <source>
        <dbReference type="EMBL" id="ANP41980.1"/>
    </source>
</evidence>
<dbReference type="RefSeq" id="WP_005627574.1">
    <property type="nucleotide sequence ID" value="NZ_CP015230.1"/>
</dbReference>
<dbReference type="InterPro" id="IPR002575">
    <property type="entry name" value="Aminoglycoside_PTrfase"/>
</dbReference>
<name>A0A1B1A5V8_9RHOB</name>
<protein>
    <submittedName>
        <fullName evidence="2">Aminoglycoside phosphotransferase</fullName>
    </submittedName>
</protein>
<organism evidence="2 3">
    <name type="scientific">Tritonibacter mobilis F1926</name>
    <dbReference type="NCBI Taxonomy" id="1265309"/>
    <lineage>
        <taxon>Bacteria</taxon>
        <taxon>Pseudomonadati</taxon>
        <taxon>Pseudomonadota</taxon>
        <taxon>Alphaproteobacteria</taxon>
        <taxon>Rhodobacterales</taxon>
        <taxon>Paracoccaceae</taxon>
        <taxon>Tritonibacter</taxon>
    </lineage>
</organism>
<keyword evidence="2" id="KW-0808">Transferase</keyword>
<feature type="domain" description="Aminoglycoside phosphotransferase" evidence="1">
    <location>
        <begin position="23"/>
        <end position="247"/>
    </location>
</feature>
<dbReference type="SUPFAM" id="SSF56112">
    <property type="entry name" value="Protein kinase-like (PK-like)"/>
    <property type="match status" value="1"/>
</dbReference>
<sequence length="332" mass="37199">MTTREIEIARFLAAHGYSSWNAAPLAGDASSRRYQRLTSQTGDSAVLMDWPPVDGGDTRPFSELAEYLRTLDVSAPAILAQDHAQGLLLIEDLGDALFTEVIVSDPTMELPLYEAAVDLLVRLHDAKVPDLPSLEPRTMADMTALAFSEYRYTILGDTADHIRTQFEQRFEAVLRDHLDGDMVFVHRDFHAQNLLWLPERQGIAKVGVIDFQDAKAGHRAYDLVSLLQDARRDVPAGVEMQMIDHYIRKTGVDESRFGSAYAVIGVQRNMRILGIFARLSQQFGKHHYIDLVPRVWDHFERGLSHPALASVAEELLSALPAPTPEAMERLRA</sequence>